<dbReference type="PANTHER" id="PTHR13754">
    <property type="entry name" value="METALLO-BETA-LACTAMASE SUPERFAMILY PROTEIN"/>
    <property type="match status" value="1"/>
</dbReference>
<dbReference type="Pfam" id="PF23023">
    <property type="entry name" value="Anti-Pycsar_Apyc1"/>
    <property type="match status" value="1"/>
</dbReference>
<accession>A0A143PFE4</accession>
<dbReference type="InterPro" id="IPR036866">
    <property type="entry name" value="RibonucZ/Hydroxyglut_hydro"/>
</dbReference>
<dbReference type="SUPFAM" id="SSF56281">
    <property type="entry name" value="Metallo-hydrolase/oxidoreductase"/>
    <property type="match status" value="1"/>
</dbReference>
<dbReference type="KEGG" id="abac:LuPra_00157"/>
<organism evidence="1 2">
    <name type="scientific">Luteitalea pratensis</name>
    <dbReference type="NCBI Taxonomy" id="1855912"/>
    <lineage>
        <taxon>Bacteria</taxon>
        <taxon>Pseudomonadati</taxon>
        <taxon>Acidobacteriota</taxon>
        <taxon>Vicinamibacteria</taxon>
        <taxon>Vicinamibacterales</taxon>
        <taxon>Vicinamibacteraceae</taxon>
        <taxon>Luteitalea</taxon>
    </lineage>
</organism>
<gene>
    <name evidence="1" type="ORF">LuPra_00157</name>
</gene>
<dbReference type="Proteomes" id="UP000076079">
    <property type="component" value="Chromosome"/>
</dbReference>
<protein>
    <submittedName>
        <fullName evidence="1">Ribonuclease Z</fullName>
    </submittedName>
</protein>
<dbReference type="GO" id="GO:0016740">
    <property type="term" value="F:transferase activity"/>
    <property type="evidence" value="ECO:0007669"/>
    <property type="project" value="TreeGrafter"/>
</dbReference>
<dbReference type="InterPro" id="IPR052926">
    <property type="entry name" value="Metallo-beta-lactamase_dom"/>
</dbReference>
<dbReference type="AlphaFoldDB" id="A0A143PFE4"/>
<dbReference type="PANTHER" id="PTHR13754:SF18">
    <property type="entry name" value="7,8-DIHYDROPTERIN-6-METHYL-4-(BETA-D-RIBOFURANOSYL)-AMINOBENZENE-5'-PHOSPHATE SYNTHASE"/>
    <property type="match status" value="1"/>
</dbReference>
<dbReference type="CDD" id="cd07713">
    <property type="entry name" value="DHPS-like_MBL-fold"/>
    <property type="match status" value="1"/>
</dbReference>
<dbReference type="STRING" id="1855912.LuPra_00157"/>
<reference evidence="2" key="2">
    <citation type="submission" date="2016-04" db="EMBL/GenBank/DDBJ databases">
        <title>First Complete Genome Sequence of a Subdivision 6 Acidobacterium.</title>
        <authorList>
            <person name="Huang S."/>
            <person name="Vieira S."/>
            <person name="Bunk B."/>
            <person name="Riedel T."/>
            <person name="Sproeer C."/>
            <person name="Overmann J."/>
        </authorList>
    </citation>
    <scope>NUCLEOTIDE SEQUENCE [LARGE SCALE GENOMIC DNA]</scope>
    <source>
        <strain evidence="2">DSM 100886 HEG_-6_39</strain>
    </source>
</reference>
<evidence type="ECO:0000313" key="2">
    <source>
        <dbReference type="Proteomes" id="UP000076079"/>
    </source>
</evidence>
<dbReference type="InterPro" id="IPR041712">
    <property type="entry name" value="DHPS-like_MBL-fold"/>
</dbReference>
<dbReference type="RefSeq" id="WP_110169004.1">
    <property type="nucleotide sequence ID" value="NZ_CP015136.1"/>
</dbReference>
<proteinExistence type="predicted"/>
<dbReference type="OrthoDB" id="9803916at2"/>
<dbReference type="EMBL" id="CP015136">
    <property type="protein sequence ID" value="AMY06993.1"/>
    <property type="molecule type" value="Genomic_DNA"/>
</dbReference>
<name>A0A143PFE4_LUTPR</name>
<dbReference type="Gene3D" id="3.60.15.10">
    <property type="entry name" value="Ribonuclease Z/Hydroxyacylglutathione hydrolase-like"/>
    <property type="match status" value="1"/>
</dbReference>
<keyword evidence="2" id="KW-1185">Reference proteome</keyword>
<sequence length="340" mass="35313">MSRLSWLTVAAALLVCDICDPRSAIAGPVADVASVQAARASQVKVTMLSTMLVGNENAGVGEWGFAAILDVDGRRLLVDTGARAETVLKNAIELNVDLASITDLAITHNHADHTGGLLVLRRELAKRNPQALSRVHVPKGIFYPRPGPDGREGNGLLPLKAQYEATGGVFIEHAGPAVLMPGVTMLGPVPRVHPERNWGAPRGGPAGRVETPDGVVEDTVPEDTSIVVDTADGLVLISGCGHAGIINTMEYARTAVRAAPVVATIGGFHLFAATAETLAWTAGKMKALGLQHLLGAHCTGIEAVYQLRQLVGLTRATAAVAGVGATYTHGVGIDPTALAR</sequence>
<reference evidence="1 2" key="1">
    <citation type="journal article" date="2016" name="Genome Announc.">
        <title>First Complete Genome Sequence of a Subdivision 6 Acidobacterium Strain.</title>
        <authorList>
            <person name="Huang S."/>
            <person name="Vieira S."/>
            <person name="Bunk B."/>
            <person name="Riedel T."/>
            <person name="Sproer C."/>
            <person name="Overmann J."/>
        </authorList>
    </citation>
    <scope>NUCLEOTIDE SEQUENCE [LARGE SCALE GENOMIC DNA]</scope>
    <source>
        <strain evidence="2">DSM 100886 HEG_-6_39</strain>
    </source>
</reference>
<evidence type="ECO:0000313" key="1">
    <source>
        <dbReference type="EMBL" id="AMY06993.1"/>
    </source>
</evidence>